<dbReference type="GeneID" id="108864845"/>
<dbReference type="PANTHER" id="PTHR10380:SF173">
    <property type="entry name" value="CUTICULAR PROTEIN 47EF, ISOFORM C-RELATED"/>
    <property type="match status" value="1"/>
</dbReference>
<evidence type="ECO:0000313" key="5">
    <source>
        <dbReference type="Proteomes" id="UP000694867"/>
    </source>
</evidence>
<keyword evidence="4" id="KW-0732">Signal</keyword>
<dbReference type="Proteomes" id="UP000694867">
    <property type="component" value="Unplaced"/>
</dbReference>
<protein>
    <submittedName>
        <fullName evidence="6">Cuticle protein 16.8</fullName>
    </submittedName>
</protein>
<dbReference type="RefSeq" id="XP_018496654.1">
    <property type="nucleotide sequence ID" value="XM_018641138.1"/>
</dbReference>
<evidence type="ECO:0000256" key="1">
    <source>
        <dbReference type="ARBA" id="ARBA00022460"/>
    </source>
</evidence>
<dbReference type="PROSITE" id="PS51257">
    <property type="entry name" value="PROKAR_LIPOPROTEIN"/>
    <property type="match status" value="1"/>
</dbReference>
<dbReference type="PRINTS" id="PR00947">
    <property type="entry name" value="CUTICLE"/>
</dbReference>
<feature type="region of interest" description="Disordered" evidence="3">
    <location>
        <begin position="54"/>
        <end position="77"/>
    </location>
</feature>
<dbReference type="PANTHER" id="PTHR10380">
    <property type="entry name" value="CUTICLE PROTEIN"/>
    <property type="match status" value="1"/>
</dbReference>
<dbReference type="InterPro" id="IPR031311">
    <property type="entry name" value="CHIT_BIND_RR_consensus"/>
</dbReference>
<dbReference type="PROSITE" id="PS51155">
    <property type="entry name" value="CHIT_BIND_RR_2"/>
    <property type="match status" value="1"/>
</dbReference>
<name>A0AAJ7PAP3_9ACAR</name>
<reference evidence="6" key="1">
    <citation type="submission" date="2025-08" db="UniProtKB">
        <authorList>
            <consortium name="RefSeq"/>
        </authorList>
    </citation>
    <scope>IDENTIFICATION</scope>
</reference>
<feature type="signal peptide" evidence="4">
    <location>
        <begin position="1"/>
        <end position="16"/>
    </location>
</feature>
<evidence type="ECO:0000313" key="6">
    <source>
        <dbReference type="RefSeq" id="XP_018496654.1"/>
    </source>
</evidence>
<dbReference type="InterPro" id="IPR050468">
    <property type="entry name" value="Cuticle_Struct_Prot"/>
</dbReference>
<keyword evidence="1 2" id="KW-0193">Cuticle</keyword>
<organism evidence="5 6">
    <name type="scientific">Galendromus occidentalis</name>
    <name type="common">western predatory mite</name>
    <dbReference type="NCBI Taxonomy" id="34638"/>
    <lineage>
        <taxon>Eukaryota</taxon>
        <taxon>Metazoa</taxon>
        <taxon>Ecdysozoa</taxon>
        <taxon>Arthropoda</taxon>
        <taxon>Chelicerata</taxon>
        <taxon>Arachnida</taxon>
        <taxon>Acari</taxon>
        <taxon>Parasitiformes</taxon>
        <taxon>Mesostigmata</taxon>
        <taxon>Gamasina</taxon>
        <taxon>Phytoseioidea</taxon>
        <taxon>Phytoseiidae</taxon>
        <taxon>Typhlodrominae</taxon>
        <taxon>Galendromus</taxon>
    </lineage>
</organism>
<dbReference type="PROSITE" id="PS00233">
    <property type="entry name" value="CHIT_BIND_RR_1"/>
    <property type="match status" value="1"/>
</dbReference>
<evidence type="ECO:0000256" key="2">
    <source>
        <dbReference type="PROSITE-ProRule" id="PRU00497"/>
    </source>
</evidence>
<keyword evidence="5" id="KW-1185">Reference proteome</keyword>
<dbReference type="AlphaFoldDB" id="A0AAJ7PAP3"/>
<dbReference type="Pfam" id="PF00379">
    <property type="entry name" value="Chitin_bind_4"/>
    <property type="match status" value="1"/>
</dbReference>
<evidence type="ECO:0000256" key="4">
    <source>
        <dbReference type="SAM" id="SignalP"/>
    </source>
</evidence>
<proteinExistence type="predicted"/>
<feature type="compositionally biased region" description="Basic and acidic residues" evidence="3">
    <location>
        <begin position="65"/>
        <end position="77"/>
    </location>
</feature>
<dbReference type="GO" id="GO:0008010">
    <property type="term" value="F:structural constituent of chitin-based larval cuticle"/>
    <property type="evidence" value="ECO:0007669"/>
    <property type="project" value="TreeGrafter"/>
</dbReference>
<dbReference type="InterPro" id="IPR000618">
    <property type="entry name" value="Insect_cuticle"/>
</dbReference>
<dbReference type="GO" id="GO:0062129">
    <property type="term" value="C:chitin-based extracellular matrix"/>
    <property type="evidence" value="ECO:0007669"/>
    <property type="project" value="TreeGrafter"/>
</dbReference>
<accession>A0AAJ7PAP3</accession>
<evidence type="ECO:0000256" key="3">
    <source>
        <dbReference type="SAM" id="MobiDB-lite"/>
    </source>
</evidence>
<feature type="chain" id="PRO_5042489978" evidence="4">
    <location>
        <begin position="17"/>
        <end position="185"/>
    </location>
</feature>
<gene>
    <name evidence="6" type="primary">LOC108864845</name>
</gene>
<sequence length="185" mass="20000">MLKSIALVALVGSAACQVQLRADEISQGRNTLYRGAVLANQQANYGPPRPYEYGYQLDDSNGSHGHAEKRDENGRVEGEYSINLGDGRVRVVKYVADENGYRADVSTDELGTESKNPNDVYIGSTAISGYEAALRYGPFAPPHVEQPLVVAERPQVQAINSQVALPTYGTFAGGQNAANRQQRQG</sequence>
<dbReference type="KEGG" id="goe:108864845"/>